<proteinExistence type="predicted"/>
<dbReference type="InterPro" id="IPR021254">
    <property type="entry name" value="DUF2806"/>
</dbReference>
<dbReference type="Pfam" id="PF10987">
    <property type="entry name" value="DUF2806"/>
    <property type="match status" value="1"/>
</dbReference>
<gene>
    <name evidence="1" type="ORF">C9I89_20645</name>
</gene>
<dbReference type="EMBL" id="PYMC01000023">
    <property type="protein sequence ID" value="PSW00896.1"/>
    <property type="molecule type" value="Genomic_DNA"/>
</dbReference>
<evidence type="ECO:0000313" key="1">
    <source>
        <dbReference type="EMBL" id="PSW00896.1"/>
    </source>
</evidence>
<dbReference type="AlphaFoldDB" id="A0A2T3MSH6"/>
<sequence length="292" mass="33608">MSNEHDEDVTSSISLKTVVTTKDKNEKNSYIKNSQERTKEIASLHAINAMIGRSHEQNLQQRADHREKIEQQRKQHNLEVIIKLTHDACGDETADEPDPDWLVRFFSMAQNIHGTSMQKLWGRILKQEILSAGSVSLKALETLQNMTQREAHTFQRASVLACHFGNDSSKRLLTGINIKKRRFPLLKQNSTHKLQLGNYQLPYSNLLILMELGLVLRTELESGEISLEHTLPFSYQNNSYMLKPVKKGTTFTYYRFSPTGQELARLLGNKDHEAYKENLLDLLSKHFIVEVY</sequence>
<dbReference type="OrthoDB" id="886161at2"/>
<name>A0A2T3MSH6_9GAMM</name>
<accession>A0A2T3MSH6</accession>
<protein>
    <submittedName>
        <fullName evidence="1">TIGR03899 family protein</fullName>
    </submittedName>
</protein>
<reference evidence="1 2" key="1">
    <citation type="submission" date="2018-03" db="EMBL/GenBank/DDBJ databases">
        <title>Whole genome sequencing of Histamine producing bacteria.</title>
        <authorList>
            <person name="Butler K."/>
        </authorList>
    </citation>
    <scope>NUCLEOTIDE SEQUENCE [LARGE SCALE GENOMIC DNA]</scope>
    <source>
        <strain evidence="1 2">DSM 16190</strain>
    </source>
</reference>
<keyword evidence="2" id="KW-1185">Reference proteome</keyword>
<comment type="caution">
    <text evidence="1">The sequence shown here is derived from an EMBL/GenBank/DDBJ whole genome shotgun (WGS) entry which is preliminary data.</text>
</comment>
<dbReference type="RefSeq" id="WP_107285217.1">
    <property type="nucleotide sequence ID" value="NZ_PYMC01000023.1"/>
</dbReference>
<organism evidence="1 2">
    <name type="scientific">Photobacterium lipolyticum</name>
    <dbReference type="NCBI Taxonomy" id="266810"/>
    <lineage>
        <taxon>Bacteria</taxon>
        <taxon>Pseudomonadati</taxon>
        <taxon>Pseudomonadota</taxon>
        <taxon>Gammaproteobacteria</taxon>
        <taxon>Vibrionales</taxon>
        <taxon>Vibrionaceae</taxon>
        <taxon>Photobacterium</taxon>
    </lineage>
</organism>
<evidence type="ECO:0000313" key="2">
    <source>
        <dbReference type="Proteomes" id="UP000240904"/>
    </source>
</evidence>
<dbReference type="Proteomes" id="UP000240904">
    <property type="component" value="Unassembled WGS sequence"/>
</dbReference>
<dbReference type="NCBIfam" id="TIGR03899">
    <property type="entry name" value="TIGR03899 family protein"/>
    <property type="match status" value="1"/>
</dbReference>